<dbReference type="eggNOG" id="COG0793">
    <property type="taxonomic scope" value="Bacteria"/>
</dbReference>
<dbReference type="Gene3D" id="2.120.10.30">
    <property type="entry name" value="TolB, C-terminal domain"/>
    <property type="match status" value="1"/>
</dbReference>
<dbReference type="Gene3D" id="2.30.42.10">
    <property type="match status" value="1"/>
</dbReference>
<dbReference type="EMBL" id="JRFA01000025">
    <property type="protein sequence ID" value="KGN73019.1"/>
    <property type="molecule type" value="Genomic_DNA"/>
</dbReference>
<sequence length="1090" mass="123943">MKKKIFTILLCFLTAGLMVAANNPLWLRYAAISPDGNTIVFCYKGDIYTVPAAGGKANQLTANKGHDTNPVWSPDGKTIAFSSDREGSFDIYTISINGGTPKRLTFHSGNETPEAFLDSDHILFRTYVMPDKLFDQFPSTMFPQIYKIHIKGGRPELFSSLTMEQMSIGKKGILYTDKKGYEDPWRKHEEASISRDIWLKNNKNQFTKLTSFGGEDRNAVWSPNNEGFYYLSEENGSFNVFYKNLANPSAKATPITDFKKNPVRFLTVANTGTLCFTYDGEIYTLSSNSKPQKVNIEIFSDSEDNNIKYSNLTGGVSSAAVSPNGKEIAFVARGEVYVANIEFGTTKRITNTATQERNIDFSPDGRKIIYSAERDGNWNIYMTELVRKDDPLFCYARELKETQLTKTNVPSFSPLFSPDGKEIAFLENRSAIMVYNLESGKTRKVMDAKYNYSYSDGDQHFQWSPDGKWILTDYIGIGGWNHKDCAIIKADGSGKTHNLTESGYTDVSGKWILDGKAIMFYSDRAGYRSHGSWGAQGDMYLMFLDKQAYDDFNLSKEERAIKKSIKELEEKEKKEEKETGKKDKKAKKEKSKKLSDESKKEKNKELKFDLDNRDFMTMRLTRTSGSISDGIINKEGTKIYYIARYERSYDLWEKDLLEQSTKIVAPNIGPGSLTMDKEGKILYIASGMGIKKYENGKIKAINFSAPFEHKAAEEREYMFNHAWQQVKDKFYDVKLHGVDWDYYKKTYGHFLNHINNNYDFAEMLSELLGELNASHTGARYRGANTAQQTACFGAFFDPNHREDGLLIQELMIGSPLRFAGSKIKEGMIIEQIDGETIKKGKAIEPLLNGKVNKRMLITARDPKTGKQVEQVVKLISQGEQLELLYRRWLKQREDKVKEWSKGKVGYVYVRAMNSPSFREVFKDLMGKYRNCEAVVVDTRYNGGGWLHEDLVHLLSGKTYATFDPRGTFIGKDPFMQWTKPSCVLMSEGNYSNGHGFPWVYKELGLGKLIGAPVPGTMTAVWWENQIDPRIVFGIPQVTVKDMQGRALENLELQPDILILNTPENYIKGEDIQLKRAVDEMLKTISKNKNK</sequence>
<name>A0A0A2E990_9PORP</name>
<feature type="domain" description="Tricorn protease C1" evidence="12">
    <location>
        <begin position="712"/>
        <end position="769"/>
    </location>
</feature>
<proteinExistence type="inferred from homology"/>
<dbReference type="Gene3D" id="3.30.750.44">
    <property type="match status" value="1"/>
</dbReference>
<evidence type="ECO:0000256" key="1">
    <source>
        <dbReference type="ARBA" id="ARBA00004496"/>
    </source>
</evidence>
<evidence type="ECO:0000256" key="3">
    <source>
        <dbReference type="ARBA" id="ARBA00022490"/>
    </source>
</evidence>
<accession>A0A0A2E990</accession>
<evidence type="ECO:0000256" key="8">
    <source>
        <dbReference type="PIRSR" id="PIRSR036421-1"/>
    </source>
</evidence>
<evidence type="ECO:0000259" key="12">
    <source>
        <dbReference type="Pfam" id="PF14684"/>
    </source>
</evidence>
<dbReference type="GO" id="GO:0008236">
    <property type="term" value="F:serine-type peptidase activity"/>
    <property type="evidence" value="ECO:0007669"/>
    <property type="project" value="UniProtKB-UniRule"/>
</dbReference>
<dbReference type="Pfam" id="PF26549">
    <property type="entry name" value="Tricorn_N"/>
    <property type="match status" value="1"/>
</dbReference>
<feature type="compositionally biased region" description="Basic residues" evidence="9">
    <location>
        <begin position="582"/>
        <end position="591"/>
    </location>
</feature>
<protein>
    <recommendedName>
        <fullName evidence="7">Tricorn protease homolog</fullName>
        <ecNumber evidence="7">3.4.21.-</ecNumber>
    </recommendedName>
</protein>
<evidence type="ECO:0000256" key="9">
    <source>
        <dbReference type="SAM" id="MobiDB-lite"/>
    </source>
</evidence>
<dbReference type="PANTHER" id="PTHR43253">
    <property type="entry name" value="TRICORN PROTEASE HOMOLOG 2-RELATED"/>
    <property type="match status" value="1"/>
</dbReference>
<dbReference type="Proteomes" id="UP000030103">
    <property type="component" value="Unassembled WGS sequence"/>
</dbReference>
<dbReference type="SUPFAM" id="SSF50156">
    <property type="entry name" value="PDZ domain-like"/>
    <property type="match status" value="1"/>
</dbReference>
<evidence type="ECO:0000256" key="7">
    <source>
        <dbReference type="PIRNR" id="PIRNR036421"/>
    </source>
</evidence>
<comment type="caution">
    <text evidence="13">The sequence shown here is derived from an EMBL/GenBank/DDBJ whole genome shotgun (WGS) entry which is preliminary data.</text>
</comment>
<keyword evidence="10" id="KW-0732">Signal</keyword>
<feature type="compositionally biased region" description="Basic and acidic residues" evidence="9">
    <location>
        <begin position="569"/>
        <end position="581"/>
    </location>
</feature>
<dbReference type="InterPro" id="IPR005151">
    <property type="entry name" value="Tail-specific_protease"/>
</dbReference>
<dbReference type="InterPro" id="IPR036034">
    <property type="entry name" value="PDZ_sf"/>
</dbReference>
<keyword evidence="3 7" id="KW-0963">Cytoplasm</keyword>
<keyword evidence="5 7" id="KW-0378">Hydrolase</keyword>
<dbReference type="Pfam" id="PF14684">
    <property type="entry name" value="Tricorn_C1"/>
    <property type="match status" value="1"/>
</dbReference>
<gene>
    <name evidence="13" type="ORF">HQ47_09180</name>
</gene>
<dbReference type="Gene3D" id="2.120.10.60">
    <property type="entry name" value="Tricorn protease N-terminal domain"/>
    <property type="match status" value="2"/>
</dbReference>
<dbReference type="InterPro" id="IPR011044">
    <property type="entry name" value="Quino_amine_DH_bsu"/>
</dbReference>
<organism evidence="13 14">
    <name type="scientific">Porphyromonas macacae</name>
    <dbReference type="NCBI Taxonomy" id="28115"/>
    <lineage>
        <taxon>Bacteria</taxon>
        <taxon>Pseudomonadati</taxon>
        <taxon>Bacteroidota</taxon>
        <taxon>Bacteroidia</taxon>
        <taxon>Bacteroidales</taxon>
        <taxon>Porphyromonadaceae</taxon>
        <taxon>Porphyromonas</taxon>
    </lineage>
</organism>
<feature type="active site" description="Nucleophile" evidence="8">
    <location>
        <position position="991"/>
    </location>
</feature>
<dbReference type="OrthoDB" id="9815657at2"/>
<dbReference type="GO" id="GO:0006508">
    <property type="term" value="P:proteolysis"/>
    <property type="evidence" value="ECO:0007669"/>
    <property type="project" value="UniProtKB-UniRule"/>
</dbReference>
<dbReference type="GO" id="GO:0005737">
    <property type="term" value="C:cytoplasm"/>
    <property type="evidence" value="ECO:0007669"/>
    <property type="project" value="UniProtKB-SubCell"/>
</dbReference>
<evidence type="ECO:0000256" key="6">
    <source>
        <dbReference type="ARBA" id="ARBA00022825"/>
    </source>
</evidence>
<comment type="function">
    <text evidence="7">Degrades oligopeptides.</text>
</comment>
<evidence type="ECO:0000256" key="4">
    <source>
        <dbReference type="ARBA" id="ARBA00022670"/>
    </source>
</evidence>
<feature type="active site" description="Charge relay system" evidence="8">
    <location>
        <position position="1048"/>
    </location>
</feature>
<dbReference type="AlphaFoldDB" id="A0A0A2E990"/>
<dbReference type="CDD" id="cd07562">
    <property type="entry name" value="Peptidase_S41_TRI"/>
    <property type="match status" value="1"/>
</dbReference>
<keyword evidence="6 7" id="KW-0720">Serine protease</keyword>
<dbReference type="EC" id="3.4.21.-" evidence="7"/>
<dbReference type="RefSeq" id="WP_036874919.1">
    <property type="nucleotide sequence ID" value="NZ_JRFA01000025.1"/>
</dbReference>
<dbReference type="SUPFAM" id="SSF50969">
    <property type="entry name" value="YVTN repeat-like/Quinoprotein amine dehydrogenase"/>
    <property type="match status" value="1"/>
</dbReference>
<feature type="domain" description="Tail specific protease" evidence="11">
    <location>
        <begin position="903"/>
        <end position="1057"/>
    </location>
</feature>
<dbReference type="InterPro" id="IPR011042">
    <property type="entry name" value="6-blade_b-propeller_TolB-like"/>
</dbReference>
<feature type="region of interest" description="Disordered" evidence="9">
    <location>
        <begin position="569"/>
        <end position="598"/>
    </location>
</feature>
<evidence type="ECO:0000313" key="14">
    <source>
        <dbReference type="Proteomes" id="UP000030103"/>
    </source>
</evidence>
<keyword evidence="14" id="KW-1185">Reference proteome</keyword>
<dbReference type="Pfam" id="PF03572">
    <property type="entry name" value="Peptidase_S41"/>
    <property type="match status" value="1"/>
</dbReference>
<feature type="chain" id="PRO_5001998220" description="Tricorn protease homolog" evidence="10">
    <location>
        <begin position="21"/>
        <end position="1090"/>
    </location>
</feature>
<evidence type="ECO:0000256" key="2">
    <source>
        <dbReference type="ARBA" id="ARBA00008524"/>
    </source>
</evidence>
<evidence type="ECO:0000256" key="5">
    <source>
        <dbReference type="ARBA" id="ARBA00022801"/>
    </source>
</evidence>
<feature type="active site" description="Charge relay system" evidence="8">
    <location>
        <position position="775"/>
    </location>
</feature>
<dbReference type="PANTHER" id="PTHR43253:SF1">
    <property type="entry name" value="TRICORN PROTEASE HOMOLOG 2-RELATED"/>
    <property type="match status" value="1"/>
</dbReference>
<evidence type="ECO:0000313" key="13">
    <source>
        <dbReference type="EMBL" id="KGN73019.1"/>
    </source>
</evidence>
<dbReference type="PIRSF" id="PIRSF036421">
    <property type="entry name" value="Tricorn_protease"/>
    <property type="match status" value="1"/>
</dbReference>
<dbReference type="STRING" id="28115.HQ47_09180"/>
<dbReference type="Gene3D" id="3.90.226.10">
    <property type="entry name" value="2-enoyl-CoA Hydratase, Chain A, domain 1"/>
    <property type="match status" value="1"/>
</dbReference>
<dbReference type="SUPFAM" id="SSF82171">
    <property type="entry name" value="DPP6 N-terminal domain-like"/>
    <property type="match status" value="1"/>
</dbReference>
<reference evidence="13 14" key="1">
    <citation type="submission" date="2014-09" db="EMBL/GenBank/DDBJ databases">
        <title>Draft Genome Sequence of Porphyromonas macacae COT-192_OH2859.</title>
        <authorList>
            <person name="Wallis C."/>
            <person name="Deusch O."/>
            <person name="O'Flynn C."/>
            <person name="Davis I."/>
            <person name="Horsfall A."/>
            <person name="Kirkwood N."/>
            <person name="Harris S."/>
            <person name="Eisen J.A."/>
            <person name="Coil D.A."/>
            <person name="Darling A.E."/>
            <person name="Jospin G."/>
            <person name="Alexiev A."/>
        </authorList>
    </citation>
    <scope>NUCLEOTIDE SEQUENCE [LARGE SCALE GENOMIC DNA]</scope>
    <source>
        <strain evidence="14">COT-192 OH2859</strain>
    </source>
</reference>
<dbReference type="InterPro" id="IPR028204">
    <property type="entry name" value="Tricorn_C1"/>
</dbReference>
<comment type="subcellular location">
    <subcellularLocation>
        <location evidence="1 7">Cytoplasm</location>
    </subcellularLocation>
</comment>
<feature type="signal peptide" evidence="10">
    <location>
        <begin position="1"/>
        <end position="20"/>
    </location>
</feature>
<dbReference type="Pfam" id="PF26550">
    <property type="entry name" value="Tricorn_2nd"/>
    <property type="match status" value="1"/>
</dbReference>
<dbReference type="SUPFAM" id="SSF52096">
    <property type="entry name" value="ClpP/crotonase"/>
    <property type="match status" value="1"/>
</dbReference>
<dbReference type="InterPro" id="IPR029045">
    <property type="entry name" value="ClpP/crotonase-like_dom_sf"/>
</dbReference>
<evidence type="ECO:0000259" key="11">
    <source>
        <dbReference type="Pfam" id="PF03572"/>
    </source>
</evidence>
<dbReference type="eggNOG" id="COG4946">
    <property type="taxonomic scope" value="Bacteria"/>
</dbReference>
<comment type="similarity">
    <text evidence="2 7">Belongs to the peptidase S41B family.</text>
</comment>
<dbReference type="SUPFAM" id="SSF69304">
    <property type="entry name" value="Tricorn protease N-terminal domain"/>
    <property type="match status" value="1"/>
</dbReference>
<dbReference type="InterPro" id="IPR012393">
    <property type="entry name" value="Tricorn_protease"/>
</dbReference>
<evidence type="ECO:0000256" key="10">
    <source>
        <dbReference type="SAM" id="SignalP"/>
    </source>
</evidence>
<keyword evidence="4 7" id="KW-0645">Protease</keyword>